<name>A0A6V8N829_9BACT</name>
<dbReference type="RefSeq" id="WP_183360010.1">
    <property type="nucleotide sequence ID" value="NZ_BLXZ01000002.1"/>
</dbReference>
<dbReference type="SUPFAM" id="SSF47413">
    <property type="entry name" value="lambda repressor-like DNA-binding domains"/>
    <property type="match status" value="1"/>
</dbReference>
<gene>
    <name evidence="2" type="ORF">GMLC_10480</name>
</gene>
<dbReference type="GO" id="GO:0003677">
    <property type="term" value="F:DNA binding"/>
    <property type="evidence" value="ECO:0007669"/>
    <property type="project" value="InterPro"/>
</dbReference>
<reference evidence="3" key="1">
    <citation type="submission" date="2020-06" db="EMBL/GenBank/DDBJ databases">
        <title>Draft genomic sequecing of Geomonas sp. Red745.</title>
        <authorList>
            <person name="Itoh H."/>
            <person name="Xu Z.X."/>
            <person name="Ushijima N."/>
            <person name="Masuda Y."/>
            <person name="Shiratori Y."/>
            <person name="Senoo K."/>
        </authorList>
    </citation>
    <scope>NUCLEOTIDE SEQUENCE [LARGE SCALE GENOMIC DNA]</scope>
    <source>
        <strain evidence="3">Red745</strain>
    </source>
</reference>
<accession>A0A6V8N829</accession>
<dbReference type="AlphaFoldDB" id="A0A6V8N829"/>
<dbReference type="PROSITE" id="PS50943">
    <property type="entry name" value="HTH_CROC1"/>
    <property type="match status" value="1"/>
</dbReference>
<protein>
    <recommendedName>
        <fullName evidence="1">HTH cro/C1-type domain-containing protein</fullName>
    </recommendedName>
</protein>
<keyword evidence="3" id="KW-1185">Reference proteome</keyword>
<comment type="caution">
    <text evidence="2">The sequence shown here is derived from an EMBL/GenBank/DDBJ whole genome shotgun (WGS) entry which is preliminary data.</text>
</comment>
<dbReference type="SMART" id="SM00530">
    <property type="entry name" value="HTH_XRE"/>
    <property type="match status" value="1"/>
</dbReference>
<dbReference type="InterPro" id="IPR001387">
    <property type="entry name" value="Cro/C1-type_HTH"/>
</dbReference>
<dbReference type="InterPro" id="IPR010982">
    <property type="entry name" value="Lambda_DNA-bd_dom_sf"/>
</dbReference>
<dbReference type="Proteomes" id="UP000587586">
    <property type="component" value="Unassembled WGS sequence"/>
</dbReference>
<dbReference type="CDD" id="cd00093">
    <property type="entry name" value="HTH_XRE"/>
    <property type="match status" value="1"/>
</dbReference>
<organism evidence="2 3">
    <name type="scientific">Geomonas limicola</name>
    <dbReference type="NCBI Taxonomy" id="2740186"/>
    <lineage>
        <taxon>Bacteria</taxon>
        <taxon>Pseudomonadati</taxon>
        <taxon>Thermodesulfobacteriota</taxon>
        <taxon>Desulfuromonadia</taxon>
        <taxon>Geobacterales</taxon>
        <taxon>Geobacteraceae</taxon>
        <taxon>Geomonas</taxon>
    </lineage>
</organism>
<feature type="domain" description="HTH cro/C1-type" evidence="1">
    <location>
        <begin position="9"/>
        <end position="63"/>
    </location>
</feature>
<evidence type="ECO:0000313" key="2">
    <source>
        <dbReference type="EMBL" id="GFO67469.1"/>
    </source>
</evidence>
<proteinExistence type="predicted"/>
<evidence type="ECO:0000259" key="1">
    <source>
        <dbReference type="PROSITE" id="PS50943"/>
    </source>
</evidence>
<sequence length="205" mass="22764">MSAEIGLRIKVLREALGISQRGLAGKLGIAQPTLSLMEAGKGSVAFYILAAISCIFEVRLEWLQFGDGEIFKSKQTIGVPFFPTIHSAVPQCYIMVPDFTEIKLDNLKAFKYEVAPISSIDTIVTPMFPGDYFCIRPFNHNEPKQGLLMCGHFCDSDTLHLGTFLKSDEISLYNIEETSPLAPPYDGFEVLGKVIYIIKCVRNFG</sequence>
<dbReference type="Gene3D" id="1.10.260.40">
    <property type="entry name" value="lambda repressor-like DNA-binding domains"/>
    <property type="match status" value="1"/>
</dbReference>
<evidence type="ECO:0000313" key="3">
    <source>
        <dbReference type="Proteomes" id="UP000587586"/>
    </source>
</evidence>
<dbReference type="EMBL" id="BLXZ01000002">
    <property type="protein sequence ID" value="GFO67469.1"/>
    <property type="molecule type" value="Genomic_DNA"/>
</dbReference>
<dbReference type="Pfam" id="PF01381">
    <property type="entry name" value="HTH_3"/>
    <property type="match status" value="1"/>
</dbReference>